<dbReference type="Gene3D" id="2.40.50.1020">
    <property type="entry name" value="LytTr DNA-binding domain"/>
    <property type="match status" value="1"/>
</dbReference>
<organism evidence="3 4">
    <name type="scientific">Sphingomonas panacisoli</name>
    <dbReference type="NCBI Taxonomy" id="1813879"/>
    <lineage>
        <taxon>Bacteria</taxon>
        <taxon>Pseudomonadati</taxon>
        <taxon>Pseudomonadota</taxon>
        <taxon>Alphaproteobacteria</taxon>
        <taxon>Sphingomonadales</taxon>
        <taxon>Sphingomonadaceae</taxon>
        <taxon>Sphingomonas</taxon>
    </lineage>
</organism>
<evidence type="ECO:0000256" key="1">
    <source>
        <dbReference type="SAM" id="Phobius"/>
    </source>
</evidence>
<feature type="transmembrane region" description="Helical" evidence="1">
    <location>
        <begin position="90"/>
        <end position="114"/>
    </location>
</feature>
<dbReference type="AlphaFoldDB" id="A0A5B8LK61"/>
<feature type="transmembrane region" description="Helical" evidence="1">
    <location>
        <begin position="18"/>
        <end position="36"/>
    </location>
</feature>
<feature type="domain" description="HTH LytTR-type" evidence="2">
    <location>
        <begin position="176"/>
        <end position="273"/>
    </location>
</feature>
<proteinExistence type="predicted"/>
<feature type="transmembrane region" description="Helical" evidence="1">
    <location>
        <begin position="57"/>
        <end position="78"/>
    </location>
</feature>
<evidence type="ECO:0000313" key="4">
    <source>
        <dbReference type="Proteomes" id="UP000315673"/>
    </source>
</evidence>
<name>A0A5B8LK61_9SPHN</name>
<dbReference type="PIRSF" id="PIRSF031767">
    <property type="entry name" value="MHYE_LytTR"/>
    <property type="match status" value="1"/>
</dbReference>
<dbReference type="Pfam" id="PF04397">
    <property type="entry name" value="LytTR"/>
    <property type="match status" value="1"/>
</dbReference>
<keyword evidence="1" id="KW-0812">Transmembrane</keyword>
<evidence type="ECO:0000259" key="2">
    <source>
        <dbReference type="PROSITE" id="PS50930"/>
    </source>
</evidence>
<dbReference type="SMART" id="SM00850">
    <property type="entry name" value="LytTR"/>
    <property type="match status" value="1"/>
</dbReference>
<accession>A0A5B8LK61</accession>
<protein>
    <submittedName>
        <fullName evidence="3">LytTR family transcriptional regulator</fullName>
    </submittedName>
</protein>
<dbReference type="Proteomes" id="UP000315673">
    <property type="component" value="Chromosome"/>
</dbReference>
<keyword evidence="1" id="KW-0472">Membrane</keyword>
<reference evidence="3 4" key="1">
    <citation type="submission" date="2019-07" db="EMBL/GenBank/DDBJ databases">
        <title>Full genome sequence of Sphingomonas sp. 4R-6-7(HKS19).</title>
        <authorList>
            <person name="Im W.-T."/>
        </authorList>
    </citation>
    <scope>NUCLEOTIDE SEQUENCE [LARGE SCALE GENOMIC DNA]</scope>
    <source>
        <strain evidence="3 4">HKS19</strain>
    </source>
</reference>
<dbReference type="EMBL" id="CP042306">
    <property type="protein sequence ID" value="QDZ08396.1"/>
    <property type="molecule type" value="Genomic_DNA"/>
</dbReference>
<dbReference type="PROSITE" id="PS50930">
    <property type="entry name" value="HTH_LYTTR"/>
    <property type="match status" value="1"/>
</dbReference>
<keyword evidence="1" id="KW-1133">Transmembrane helix</keyword>
<dbReference type="GO" id="GO:0000156">
    <property type="term" value="F:phosphorelay response regulator activity"/>
    <property type="evidence" value="ECO:0007669"/>
    <property type="project" value="InterPro"/>
</dbReference>
<gene>
    <name evidence="3" type="ORF">FPZ24_13710</name>
</gene>
<keyword evidence="4" id="KW-1185">Reference proteome</keyword>
<dbReference type="PANTHER" id="PTHR37299">
    <property type="entry name" value="TRANSCRIPTIONAL REGULATOR-RELATED"/>
    <property type="match status" value="1"/>
</dbReference>
<dbReference type="RefSeq" id="WP_146572882.1">
    <property type="nucleotide sequence ID" value="NZ_CP042306.1"/>
</dbReference>
<sequence length="273" mass="29585">MAGTNGGWRGMNGAQRRILAMLGGGFLVVIAVIMVANAMSMISDFASAGIPMSPAHVWLMEASSIAIWLMLIPVIWWLVARLWRSGWPWWAMALLIVAATVPLSLLHVAGMVAIRKAVYALQGDAYLFTVGRGVNPWLYEYRKDVATILQFVGLAALGQWLIARAATPAEAGSTTLAVNDGAVTHLVPIDEIESVSAAGNYVEIVWGPRTLLHRATLAAVEAELGDAFLRIHRGRLVRRAAVRRIETDKSGDFTVELASGATLRGSRRYRPAD</sequence>
<dbReference type="InterPro" id="IPR046947">
    <property type="entry name" value="LytR-like"/>
</dbReference>
<dbReference type="InterPro" id="IPR012379">
    <property type="entry name" value="LytTR_MHYE"/>
</dbReference>
<dbReference type="KEGG" id="spai:FPZ24_13710"/>
<dbReference type="OrthoDB" id="9781059at2"/>
<dbReference type="PANTHER" id="PTHR37299:SF1">
    <property type="entry name" value="STAGE 0 SPORULATION PROTEIN A HOMOLOG"/>
    <property type="match status" value="1"/>
</dbReference>
<evidence type="ECO:0000313" key="3">
    <source>
        <dbReference type="EMBL" id="QDZ08396.1"/>
    </source>
</evidence>
<dbReference type="InterPro" id="IPR007492">
    <property type="entry name" value="LytTR_DNA-bd_dom"/>
</dbReference>
<dbReference type="GO" id="GO:0003677">
    <property type="term" value="F:DNA binding"/>
    <property type="evidence" value="ECO:0007669"/>
    <property type="project" value="InterPro"/>
</dbReference>